<dbReference type="PROSITE" id="PS50043">
    <property type="entry name" value="HTH_LUXR_2"/>
    <property type="match status" value="1"/>
</dbReference>
<protein>
    <submittedName>
        <fullName evidence="5">Response regulator transcription factor</fullName>
    </submittedName>
</protein>
<organism evidence="5 6">
    <name type="scientific">Gordonia phosphorivorans</name>
    <dbReference type="NCBI Taxonomy" id="1056982"/>
    <lineage>
        <taxon>Bacteria</taxon>
        <taxon>Bacillati</taxon>
        <taxon>Actinomycetota</taxon>
        <taxon>Actinomycetes</taxon>
        <taxon>Mycobacteriales</taxon>
        <taxon>Gordoniaceae</taxon>
        <taxon>Gordonia</taxon>
    </lineage>
</organism>
<evidence type="ECO:0000313" key="6">
    <source>
        <dbReference type="Proteomes" id="UP001589783"/>
    </source>
</evidence>
<proteinExistence type="predicted"/>
<dbReference type="InterPro" id="IPR036388">
    <property type="entry name" value="WH-like_DNA-bd_sf"/>
</dbReference>
<dbReference type="PANTHER" id="PTHR44688">
    <property type="entry name" value="DNA-BINDING TRANSCRIPTIONAL ACTIVATOR DEVR_DOSR"/>
    <property type="match status" value="1"/>
</dbReference>
<evidence type="ECO:0000256" key="2">
    <source>
        <dbReference type="ARBA" id="ARBA00023125"/>
    </source>
</evidence>
<sequence length="347" mass="37816">MGKLDAEFSGLSGQEVSVLLDIAEIAGAGLPVSDSFAAVFESIERLVPLAAGALCVPDPRTGYTRTVASRGYSTDLLDFVNDGYRRHDPAYEWMRRTGAEFANWRSPDFDYSRSASVHDWFRPAGFSGGSTSRLRVRGRGIGELHLSTDDPRWPPPRTLAVIGRMAPLVAAILGDLIVPQRLLDSEPPGTCGTIVIGDGTVALPGRRPCEVLKKRKDVVESLRRIAAREVGSMGSRYRWFDGADWQVVIAVPLASGLLVMHRAELLPLGLTARQLEVMTLVAGGATNQRAAKRLGVTPATVSRHLEHIMDKLGVDNRVALSRIVHEEGLRLLLPDDPGRDELPSFLR</sequence>
<dbReference type="EMBL" id="JBHLWV010000027">
    <property type="protein sequence ID" value="MFC0316115.1"/>
    <property type="molecule type" value="Genomic_DNA"/>
</dbReference>
<dbReference type="CDD" id="cd06170">
    <property type="entry name" value="LuxR_C_like"/>
    <property type="match status" value="1"/>
</dbReference>
<keyword evidence="3" id="KW-0804">Transcription</keyword>
<dbReference type="PRINTS" id="PR00038">
    <property type="entry name" value="HTHLUXR"/>
</dbReference>
<comment type="caution">
    <text evidence="5">The sequence shown here is derived from an EMBL/GenBank/DDBJ whole genome shotgun (WGS) entry which is preliminary data.</text>
</comment>
<name>A0ABV6HB62_9ACTN</name>
<dbReference type="InterPro" id="IPR000792">
    <property type="entry name" value="Tscrpt_reg_LuxR_C"/>
</dbReference>
<dbReference type="InterPro" id="IPR016032">
    <property type="entry name" value="Sig_transdc_resp-reg_C-effctor"/>
</dbReference>
<gene>
    <name evidence="5" type="ORF">ACFFJD_14790</name>
</gene>
<keyword evidence="6" id="KW-1185">Reference proteome</keyword>
<dbReference type="SUPFAM" id="SSF46894">
    <property type="entry name" value="C-terminal effector domain of the bipartite response regulators"/>
    <property type="match status" value="1"/>
</dbReference>
<dbReference type="Pfam" id="PF00196">
    <property type="entry name" value="GerE"/>
    <property type="match status" value="1"/>
</dbReference>
<accession>A0ABV6HB62</accession>
<evidence type="ECO:0000256" key="3">
    <source>
        <dbReference type="ARBA" id="ARBA00023163"/>
    </source>
</evidence>
<evidence type="ECO:0000256" key="1">
    <source>
        <dbReference type="ARBA" id="ARBA00023015"/>
    </source>
</evidence>
<evidence type="ECO:0000313" key="5">
    <source>
        <dbReference type="EMBL" id="MFC0316115.1"/>
    </source>
</evidence>
<dbReference type="Proteomes" id="UP001589783">
    <property type="component" value="Unassembled WGS sequence"/>
</dbReference>
<dbReference type="SMART" id="SM00421">
    <property type="entry name" value="HTH_LUXR"/>
    <property type="match status" value="1"/>
</dbReference>
<keyword evidence="2" id="KW-0238">DNA-binding</keyword>
<feature type="domain" description="HTH luxR-type" evidence="4">
    <location>
        <begin position="263"/>
        <end position="328"/>
    </location>
</feature>
<dbReference type="RefSeq" id="WP_382365488.1">
    <property type="nucleotide sequence ID" value="NZ_JBHLWV010000027.1"/>
</dbReference>
<keyword evidence="1" id="KW-0805">Transcription regulation</keyword>
<dbReference type="Gene3D" id="1.10.10.10">
    <property type="entry name" value="Winged helix-like DNA-binding domain superfamily/Winged helix DNA-binding domain"/>
    <property type="match status" value="1"/>
</dbReference>
<evidence type="ECO:0000259" key="4">
    <source>
        <dbReference type="PROSITE" id="PS50043"/>
    </source>
</evidence>
<dbReference type="PANTHER" id="PTHR44688:SF16">
    <property type="entry name" value="DNA-BINDING TRANSCRIPTIONAL ACTIVATOR DEVR_DOSR"/>
    <property type="match status" value="1"/>
</dbReference>
<reference evidence="5 6" key="1">
    <citation type="submission" date="2024-09" db="EMBL/GenBank/DDBJ databases">
        <authorList>
            <person name="Sun Q."/>
            <person name="Mori K."/>
        </authorList>
    </citation>
    <scope>NUCLEOTIDE SEQUENCE [LARGE SCALE GENOMIC DNA]</scope>
    <source>
        <strain evidence="5 6">CCM 7957</strain>
    </source>
</reference>